<organism evidence="2 3">
    <name type="scientific">Canavalia gladiata</name>
    <name type="common">Sword bean</name>
    <name type="synonym">Dolichos gladiatus</name>
    <dbReference type="NCBI Taxonomy" id="3824"/>
    <lineage>
        <taxon>Eukaryota</taxon>
        <taxon>Viridiplantae</taxon>
        <taxon>Streptophyta</taxon>
        <taxon>Embryophyta</taxon>
        <taxon>Tracheophyta</taxon>
        <taxon>Spermatophyta</taxon>
        <taxon>Magnoliopsida</taxon>
        <taxon>eudicotyledons</taxon>
        <taxon>Gunneridae</taxon>
        <taxon>Pentapetalae</taxon>
        <taxon>rosids</taxon>
        <taxon>fabids</taxon>
        <taxon>Fabales</taxon>
        <taxon>Fabaceae</taxon>
        <taxon>Papilionoideae</taxon>
        <taxon>50 kb inversion clade</taxon>
        <taxon>NPAAA clade</taxon>
        <taxon>indigoferoid/millettioid clade</taxon>
        <taxon>Phaseoleae</taxon>
        <taxon>Canavalia</taxon>
    </lineage>
</organism>
<accession>A0AAN9RA98</accession>
<name>A0AAN9RA98_CANGL</name>
<gene>
    <name evidence="2" type="ORF">VNO77_05721</name>
</gene>
<evidence type="ECO:0000256" key="1">
    <source>
        <dbReference type="SAM" id="MobiDB-lite"/>
    </source>
</evidence>
<proteinExistence type="predicted"/>
<dbReference type="Proteomes" id="UP001367508">
    <property type="component" value="Unassembled WGS sequence"/>
</dbReference>
<protein>
    <submittedName>
        <fullName evidence="2">Uncharacterized protein</fullName>
    </submittedName>
</protein>
<sequence length="76" mass="8688">MRRWKLKNLAKSDKKSNNDDKLHQNSVSDVETSVDVKLEACVVNDSKRKDLERRRVVADCAAKGVRGNREVWNGGY</sequence>
<evidence type="ECO:0000313" key="3">
    <source>
        <dbReference type="Proteomes" id="UP001367508"/>
    </source>
</evidence>
<evidence type="ECO:0000313" key="2">
    <source>
        <dbReference type="EMBL" id="KAK7363574.1"/>
    </source>
</evidence>
<dbReference type="AlphaFoldDB" id="A0AAN9RA98"/>
<keyword evidence="3" id="KW-1185">Reference proteome</keyword>
<dbReference type="EMBL" id="JAYMYQ010000001">
    <property type="protein sequence ID" value="KAK7363574.1"/>
    <property type="molecule type" value="Genomic_DNA"/>
</dbReference>
<feature type="compositionally biased region" description="Basic and acidic residues" evidence="1">
    <location>
        <begin position="10"/>
        <end position="23"/>
    </location>
</feature>
<comment type="caution">
    <text evidence="2">The sequence shown here is derived from an EMBL/GenBank/DDBJ whole genome shotgun (WGS) entry which is preliminary data.</text>
</comment>
<reference evidence="2 3" key="1">
    <citation type="submission" date="2024-01" db="EMBL/GenBank/DDBJ databases">
        <title>The genomes of 5 underutilized Papilionoideae crops provide insights into root nodulation and disease resistanc.</title>
        <authorList>
            <person name="Jiang F."/>
        </authorList>
    </citation>
    <scope>NUCLEOTIDE SEQUENCE [LARGE SCALE GENOMIC DNA]</scope>
    <source>
        <strain evidence="2">LVBAO_FW01</strain>
        <tissue evidence="2">Leaves</tissue>
    </source>
</reference>
<feature type="region of interest" description="Disordered" evidence="1">
    <location>
        <begin position="1"/>
        <end position="28"/>
    </location>
</feature>